<organism evidence="3 4">
    <name type="scientific">Ziziphus jujuba</name>
    <name type="common">Chinese jujube</name>
    <name type="synonym">Ziziphus sativa</name>
    <dbReference type="NCBI Taxonomy" id="326968"/>
    <lineage>
        <taxon>Eukaryota</taxon>
        <taxon>Viridiplantae</taxon>
        <taxon>Streptophyta</taxon>
        <taxon>Embryophyta</taxon>
        <taxon>Tracheophyta</taxon>
        <taxon>Spermatophyta</taxon>
        <taxon>Magnoliopsida</taxon>
        <taxon>eudicotyledons</taxon>
        <taxon>Gunneridae</taxon>
        <taxon>Pentapetalae</taxon>
        <taxon>rosids</taxon>
        <taxon>fabids</taxon>
        <taxon>Rosales</taxon>
        <taxon>Rhamnaceae</taxon>
        <taxon>Paliureae</taxon>
        <taxon>Ziziphus</taxon>
    </lineage>
</organism>
<dbReference type="AlphaFoldDB" id="A0A6P6FTZ4"/>
<accession>A0A6P6FTZ4</accession>
<keyword evidence="2" id="KW-0812">Transmembrane</keyword>
<feature type="transmembrane region" description="Helical" evidence="2">
    <location>
        <begin position="32"/>
        <end position="51"/>
    </location>
</feature>
<proteinExistence type="predicted"/>
<dbReference type="GeneID" id="107407378"/>
<evidence type="ECO:0000256" key="2">
    <source>
        <dbReference type="SAM" id="Phobius"/>
    </source>
</evidence>
<protein>
    <submittedName>
        <fullName evidence="4">Uncharacterized protein LOC107407378</fullName>
    </submittedName>
</protein>
<keyword evidence="2" id="KW-1133">Transmembrane helix</keyword>
<gene>
    <name evidence="4" type="primary">LOC107407378</name>
</gene>
<feature type="compositionally biased region" description="Acidic residues" evidence="1">
    <location>
        <begin position="164"/>
        <end position="175"/>
    </location>
</feature>
<evidence type="ECO:0000313" key="4">
    <source>
        <dbReference type="RefSeq" id="XP_024925557.3"/>
    </source>
</evidence>
<dbReference type="KEGG" id="zju:107407378"/>
<reference evidence="4" key="2">
    <citation type="submission" date="2025-08" db="UniProtKB">
        <authorList>
            <consortium name="RefSeq"/>
        </authorList>
    </citation>
    <scope>IDENTIFICATION</scope>
    <source>
        <tissue evidence="4">Seedling</tissue>
    </source>
</reference>
<evidence type="ECO:0000256" key="1">
    <source>
        <dbReference type="SAM" id="MobiDB-lite"/>
    </source>
</evidence>
<sequence length="250" mass="27998">MRMGKAAKNRFFSWLLLIPSLSFICFLSFGFSSFLVALPILFLSTIFLLTFTKKNMGLDENAAGNPPSSQEILKEDQKVGEEIHQVVGKDKEWSKLQPILENAVQNETGQHSEKGVIHDYQEVQDIPTDSEGTDDSVPSEIFELKWTSPSNVEGQNLAVSDSSVSEEDDDDDDDSLIEISLPGSESSGIKENANLNLQSKLPELLPESIFREHGFRELIEEMNEMNEEENLIEIDISMGSIKCSMYEIEA</sequence>
<feature type="region of interest" description="Disordered" evidence="1">
    <location>
        <begin position="153"/>
        <end position="175"/>
    </location>
</feature>
<dbReference type="PANTHER" id="PTHR35708">
    <property type="entry name" value="GB|AAD25831.1"/>
    <property type="match status" value="1"/>
</dbReference>
<evidence type="ECO:0000313" key="3">
    <source>
        <dbReference type="Proteomes" id="UP001652623"/>
    </source>
</evidence>
<name>A0A6P6FTZ4_ZIZJJ</name>
<dbReference type="Proteomes" id="UP001652623">
    <property type="component" value="Chromosome 1"/>
</dbReference>
<keyword evidence="3" id="KW-1185">Reference proteome</keyword>
<dbReference type="RefSeq" id="XP_024925557.3">
    <property type="nucleotide sequence ID" value="XM_025069789.3"/>
</dbReference>
<keyword evidence="2" id="KW-0472">Membrane</keyword>
<reference evidence="3" key="1">
    <citation type="submission" date="2025-05" db="UniProtKB">
        <authorList>
            <consortium name="RefSeq"/>
        </authorList>
    </citation>
    <scope>NUCLEOTIDE SEQUENCE [LARGE SCALE GENOMIC DNA]</scope>
</reference>
<dbReference type="PANTHER" id="PTHR35708:SF4">
    <property type="entry name" value="TRANSMEMBRANE PROTEIN"/>
    <property type="match status" value="1"/>
</dbReference>